<proteinExistence type="predicted"/>
<keyword evidence="1" id="KW-0472">Membrane</keyword>
<keyword evidence="1" id="KW-1133">Transmembrane helix</keyword>
<dbReference type="Proteomes" id="UP001233999">
    <property type="component" value="Unassembled WGS sequence"/>
</dbReference>
<sequence length="138" mass="15484">CMLVPFCSSSIHSIIICFILENHKPSYQTLDQHSHYVPKLNIAIICVFLFLHYRGNVEWNYKAQTATSHSASVSGLFKNVPPLNLQTSCICITGSYPIFAVRFIPLSNQVRCGNVDLLPVTTILLLNCVIVLYNLVSR</sequence>
<feature type="non-terminal residue" evidence="2">
    <location>
        <position position="1"/>
    </location>
</feature>
<reference evidence="2" key="2">
    <citation type="submission" date="2023-05" db="EMBL/GenBank/DDBJ databases">
        <authorList>
            <person name="Fouks B."/>
        </authorList>
    </citation>
    <scope>NUCLEOTIDE SEQUENCE</scope>
    <source>
        <strain evidence="2">Stay&amp;Tobe</strain>
        <tissue evidence="2">Testes</tissue>
    </source>
</reference>
<protein>
    <submittedName>
        <fullName evidence="2">Uncharacterized protein</fullName>
    </submittedName>
</protein>
<feature type="non-terminal residue" evidence="2">
    <location>
        <position position="138"/>
    </location>
</feature>
<name>A0AAD8EQY4_DIPPU</name>
<comment type="caution">
    <text evidence="2">The sequence shown here is derived from an EMBL/GenBank/DDBJ whole genome shotgun (WGS) entry which is preliminary data.</text>
</comment>
<evidence type="ECO:0000313" key="3">
    <source>
        <dbReference type="Proteomes" id="UP001233999"/>
    </source>
</evidence>
<feature type="transmembrane region" description="Helical" evidence="1">
    <location>
        <begin position="117"/>
        <end position="136"/>
    </location>
</feature>
<gene>
    <name evidence="2" type="ORF">L9F63_010798</name>
</gene>
<keyword evidence="3" id="KW-1185">Reference proteome</keyword>
<evidence type="ECO:0000256" key="1">
    <source>
        <dbReference type="SAM" id="Phobius"/>
    </source>
</evidence>
<dbReference type="EMBL" id="JASPKZ010001212">
    <property type="protein sequence ID" value="KAJ9598527.1"/>
    <property type="molecule type" value="Genomic_DNA"/>
</dbReference>
<reference evidence="2" key="1">
    <citation type="journal article" date="2023" name="IScience">
        <title>Live-bearing cockroach genome reveals convergent evolutionary mechanisms linked to viviparity in insects and beyond.</title>
        <authorList>
            <person name="Fouks B."/>
            <person name="Harrison M.C."/>
            <person name="Mikhailova A.A."/>
            <person name="Marchal E."/>
            <person name="English S."/>
            <person name="Carruthers M."/>
            <person name="Jennings E.C."/>
            <person name="Chiamaka E.L."/>
            <person name="Frigard R.A."/>
            <person name="Pippel M."/>
            <person name="Attardo G.M."/>
            <person name="Benoit J.B."/>
            <person name="Bornberg-Bauer E."/>
            <person name="Tobe S.S."/>
        </authorList>
    </citation>
    <scope>NUCLEOTIDE SEQUENCE</scope>
    <source>
        <strain evidence="2">Stay&amp;Tobe</strain>
    </source>
</reference>
<evidence type="ECO:0000313" key="2">
    <source>
        <dbReference type="EMBL" id="KAJ9598527.1"/>
    </source>
</evidence>
<organism evidence="2 3">
    <name type="scientific">Diploptera punctata</name>
    <name type="common">Pacific beetle cockroach</name>
    <dbReference type="NCBI Taxonomy" id="6984"/>
    <lineage>
        <taxon>Eukaryota</taxon>
        <taxon>Metazoa</taxon>
        <taxon>Ecdysozoa</taxon>
        <taxon>Arthropoda</taxon>
        <taxon>Hexapoda</taxon>
        <taxon>Insecta</taxon>
        <taxon>Pterygota</taxon>
        <taxon>Neoptera</taxon>
        <taxon>Polyneoptera</taxon>
        <taxon>Dictyoptera</taxon>
        <taxon>Blattodea</taxon>
        <taxon>Blaberoidea</taxon>
        <taxon>Blaberidae</taxon>
        <taxon>Diplopterinae</taxon>
        <taxon>Diploptera</taxon>
    </lineage>
</organism>
<keyword evidence="1" id="KW-0812">Transmembrane</keyword>
<dbReference type="AlphaFoldDB" id="A0AAD8EQY4"/>
<accession>A0AAD8EQY4</accession>